<comment type="caution">
    <text evidence="4">The sequence shown here is derived from an EMBL/GenBank/DDBJ whole genome shotgun (WGS) entry which is preliminary data.</text>
</comment>
<dbReference type="Pfam" id="PF13424">
    <property type="entry name" value="TPR_12"/>
    <property type="match status" value="1"/>
</dbReference>
<protein>
    <submittedName>
        <fullName evidence="4">CHAT domain-containing protein</fullName>
    </submittedName>
</protein>
<dbReference type="SMART" id="SM00028">
    <property type="entry name" value="TPR"/>
    <property type="match status" value="6"/>
</dbReference>
<evidence type="ECO:0000256" key="2">
    <source>
        <dbReference type="SAM" id="SignalP"/>
    </source>
</evidence>
<reference evidence="5" key="1">
    <citation type="journal article" date="2020" name="ISME J.">
        <title>Comparative genomics reveals insights into cyanobacterial evolution and habitat adaptation.</title>
        <authorList>
            <person name="Chen M.Y."/>
            <person name="Teng W.K."/>
            <person name="Zhao L."/>
            <person name="Hu C.X."/>
            <person name="Zhou Y.K."/>
            <person name="Han B.P."/>
            <person name="Song L.R."/>
            <person name="Shu W.S."/>
        </authorList>
    </citation>
    <scope>NUCLEOTIDE SEQUENCE [LARGE SCALE GENOMIC DNA]</scope>
    <source>
        <strain evidence="5">FACHB-251</strain>
    </source>
</reference>
<dbReference type="Proteomes" id="UP000662185">
    <property type="component" value="Unassembled WGS sequence"/>
</dbReference>
<evidence type="ECO:0000313" key="4">
    <source>
        <dbReference type="EMBL" id="MBD2294484.1"/>
    </source>
</evidence>
<sequence length="820" mass="91546">MIFNTTLLVFFNLLPLPIMAQGSNYNLIKNNKLDEQEEENSFKITPEICEMNAQALEMLPPEVSRYFKDFCDAGKKGGVTENQDILNIFTGVKNERTLENYFQGLEAARKSGNSVQERQLLSIIALGYANKLHFNKALEFYEQALIVNRKNNDPQVEAETLNQIARLYARNRQELQALKYLEQSLAITQGKKDKKNRILRLRLDTLKLMGLIYQYQNQKNQALKIYEEAISIVKGGLIDRQTQGLTLREIGRFYQISGDYAPALSLYKEVLEIGKNDSYVRLLGFKSLGDLYELQNNYAQALEFYEQAVKLTKNDNLDLYLGSSLADVGRIYNRLGRHQEAEKLLIQSVQQAESQYKLTPDDIPENGSSILGNVSSFVDQFTPMLQETEKNSYQELQRSLIAQNKNNAALEISERGRARAFSQLLAINLALSGKRDIAVKNDIINIEQMKQIAQKQKATLVQYSILKKPIQNGVLEYGIDIPNPKAQDDLQLLIWVIKPTGEIAFRQVDLKSINNSLETLVKNSRNAIIRVGTSKKATETSLKELHQLLISPIAEHLPTNPNDRVIFIPDGSLFLVPFVALQDAQGKYLIEKHTILTSPAIRVLDLVHQQRQKVSGKGALVVGNPKMPDYSGKLGEKPQPLSDLPNAELEAQAIAKLLNTQAIIGNNATKQAIVQQMPNARIIHFATHGLLDHYEGLGSAIAFAPSAKDDGFLTAQELVEMKLNAELVVLSACDTGRGVITGDGVIGLSRSFFAAGVPSIVVSLWAVPDAPTSILMTEFYQILQTQPDKAQALRQAMLNTMKKHPAPQNWAAFTLVGEAL</sequence>
<dbReference type="EMBL" id="JACJQU010000006">
    <property type="protein sequence ID" value="MBD2294484.1"/>
    <property type="molecule type" value="Genomic_DNA"/>
</dbReference>
<dbReference type="PANTHER" id="PTHR10098">
    <property type="entry name" value="RAPSYN-RELATED"/>
    <property type="match status" value="1"/>
</dbReference>
<dbReference type="Gene3D" id="1.25.40.10">
    <property type="entry name" value="Tetratricopeptide repeat domain"/>
    <property type="match status" value="2"/>
</dbReference>
<dbReference type="Pfam" id="PF13181">
    <property type="entry name" value="TPR_8"/>
    <property type="match status" value="1"/>
</dbReference>
<feature type="signal peptide" evidence="2">
    <location>
        <begin position="1"/>
        <end position="20"/>
    </location>
</feature>
<accession>A0A927A1C6</accession>
<evidence type="ECO:0000313" key="5">
    <source>
        <dbReference type="Proteomes" id="UP000662185"/>
    </source>
</evidence>
<dbReference type="AlphaFoldDB" id="A0A927A1C6"/>
<dbReference type="SUPFAM" id="SSF48452">
    <property type="entry name" value="TPR-like"/>
    <property type="match status" value="2"/>
</dbReference>
<feature type="domain" description="CHAT" evidence="3">
    <location>
        <begin position="541"/>
        <end position="818"/>
    </location>
</feature>
<keyword evidence="5" id="KW-1185">Reference proteome</keyword>
<dbReference type="PANTHER" id="PTHR10098:SF108">
    <property type="entry name" value="TETRATRICOPEPTIDE REPEAT PROTEIN 28"/>
    <property type="match status" value="1"/>
</dbReference>
<keyword evidence="1" id="KW-0802">TPR repeat</keyword>
<dbReference type="InterPro" id="IPR019734">
    <property type="entry name" value="TPR_rpt"/>
</dbReference>
<proteinExistence type="predicted"/>
<name>A0A927A1C6_9NOST</name>
<organism evidence="4 5">
    <name type="scientific">Anabaena sphaerica FACHB-251</name>
    <dbReference type="NCBI Taxonomy" id="2692883"/>
    <lineage>
        <taxon>Bacteria</taxon>
        <taxon>Bacillati</taxon>
        <taxon>Cyanobacteriota</taxon>
        <taxon>Cyanophyceae</taxon>
        <taxon>Nostocales</taxon>
        <taxon>Nostocaceae</taxon>
        <taxon>Anabaena</taxon>
    </lineage>
</organism>
<dbReference type="RefSeq" id="WP_190560887.1">
    <property type="nucleotide sequence ID" value="NZ_JACJQU010000006.1"/>
</dbReference>
<feature type="repeat" description="TPR" evidence="1">
    <location>
        <begin position="244"/>
        <end position="277"/>
    </location>
</feature>
<keyword evidence="2" id="KW-0732">Signal</keyword>
<gene>
    <name evidence="4" type="ORF">H6G06_13610</name>
</gene>
<dbReference type="InterPro" id="IPR024983">
    <property type="entry name" value="CHAT_dom"/>
</dbReference>
<dbReference type="Pfam" id="PF13374">
    <property type="entry name" value="TPR_10"/>
    <property type="match status" value="1"/>
</dbReference>
<feature type="chain" id="PRO_5036759633" evidence="2">
    <location>
        <begin position="21"/>
        <end position="820"/>
    </location>
</feature>
<evidence type="ECO:0000256" key="1">
    <source>
        <dbReference type="PROSITE-ProRule" id="PRU00339"/>
    </source>
</evidence>
<dbReference type="PROSITE" id="PS50005">
    <property type="entry name" value="TPR"/>
    <property type="match status" value="2"/>
</dbReference>
<evidence type="ECO:0000259" key="3">
    <source>
        <dbReference type="Pfam" id="PF12770"/>
    </source>
</evidence>
<feature type="repeat" description="TPR" evidence="1">
    <location>
        <begin position="282"/>
        <end position="315"/>
    </location>
</feature>
<dbReference type="InterPro" id="IPR011990">
    <property type="entry name" value="TPR-like_helical_dom_sf"/>
</dbReference>
<dbReference type="Pfam" id="PF12770">
    <property type="entry name" value="CHAT"/>
    <property type="match status" value="1"/>
</dbReference>